<keyword evidence="1" id="KW-0472">Membrane</keyword>
<reference evidence="2" key="1">
    <citation type="submission" date="2020-03" db="EMBL/GenBank/DDBJ databases">
        <title>Psychroflexus Maritimus sp. nov., isolate from marine sediment.</title>
        <authorList>
            <person name="Zhong Y.-L."/>
        </authorList>
    </citation>
    <scope>NUCLEOTIDE SEQUENCE</scope>
    <source>
        <strain evidence="2">C1</strain>
    </source>
</reference>
<dbReference type="Proteomes" id="UP000643701">
    <property type="component" value="Unassembled WGS sequence"/>
</dbReference>
<organism evidence="2 3">
    <name type="scientific">Psychroflexus maritimus</name>
    <dbReference type="NCBI Taxonomy" id="2714865"/>
    <lineage>
        <taxon>Bacteria</taxon>
        <taxon>Pseudomonadati</taxon>
        <taxon>Bacteroidota</taxon>
        <taxon>Flavobacteriia</taxon>
        <taxon>Flavobacteriales</taxon>
        <taxon>Flavobacteriaceae</taxon>
        <taxon>Psychroflexus</taxon>
    </lineage>
</organism>
<proteinExistence type="predicted"/>
<feature type="transmembrane region" description="Helical" evidence="1">
    <location>
        <begin position="124"/>
        <end position="143"/>
    </location>
</feature>
<dbReference type="EMBL" id="JAANAS010000002">
    <property type="protein sequence ID" value="NGZ88944.1"/>
    <property type="molecule type" value="Genomic_DNA"/>
</dbReference>
<keyword evidence="1" id="KW-1133">Transmembrane helix</keyword>
<keyword evidence="1" id="KW-0812">Transmembrane</keyword>
<evidence type="ECO:0000256" key="1">
    <source>
        <dbReference type="SAM" id="Phobius"/>
    </source>
</evidence>
<evidence type="ECO:0008006" key="4">
    <source>
        <dbReference type="Google" id="ProtNLM"/>
    </source>
</evidence>
<protein>
    <recommendedName>
        <fullName evidence="4">DUF3592 domain-containing protein</fullName>
    </recommendedName>
</protein>
<sequence>MQVKLTRRKLFFSVLGLLLFGISADRLFIYLTSEKLTGQVVKQEFQFFDSSTVNQIATEEMKSKYATIIPVISFEYDNQLIYFEGPKASFEFFEEGQEVNVLYQSTDQEIKINSLFTFWLSVDYLPFAIPTLMITAILAFGFLDHNQCLKIVFKKRKISTELSVN</sequence>
<dbReference type="AlphaFoldDB" id="A0A967AB16"/>
<evidence type="ECO:0000313" key="3">
    <source>
        <dbReference type="Proteomes" id="UP000643701"/>
    </source>
</evidence>
<comment type="caution">
    <text evidence="2">The sequence shown here is derived from an EMBL/GenBank/DDBJ whole genome shotgun (WGS) entry which is preliminary data.</text>
</comment>
<accession>A0A967AB16</accession>
<dbReference type="RefSeq" id="WP_166399213.1">
    <property type="nucleotide sequence ID" value="NZ_JAANAS010000002.1"/>
</dbReference>
<evidence type="ECO:0000313" key="2">
    <source>
        <dbReference type="EMBL" id="NGZ88944.1"/>
    </source>
</evidence>
<name>A0A967AB16_9FLAO</name>
<keyword evidence="3" id="KW-1185">Reference proteome</keyword>
<gene>
    <name evidence="2" type="ORF">G7034_01600</name>
</gene>